<dbReference type="InterPro" id="IPR036388">
    <property type="entry name" value="WH-like_DNA-bd_sf"/>
</dbReference>
<feature type="domain" description="Metallo-beta-lactamase" evidence="1">
    <location>
        <begin position="18"/>
        <end position="182"/>
    </location>
</feature>
<evidence type="ECO:0000313" key="3">
    <source>
        <dbReference type="Proteomes" id="UP000569914"/>
    </source>
</evidence>
<name>A0A7Y9I7D7_9ACTN</name>
<dbReference type="Gene3D" id="3.60.15.10">
    <property type="entry name" value="Ribonuclease Z/Hydroxyacylglutathione hydrolase-like"/>
    <property type="match status" value="1"/>
</dbReference>
<sequence length="265" mass="27822">MSVAIFRADNPGPMTLDGTNTIMVGDPARGPVVVIDPGPDDERHLRRVLDAAGEIAMIIVTHRHLDHCAGAPTLARWAGCDVLAADPAVRVGERGLVDGERIAVPGADLRPLATPGHTSDSYSIVINGEDGVNRLATGDMVLGRGTTVIMHPDGDVGSYLASLDTMITLVREQAIAEILPGHGPVVTDPAGVLAYYREHRLERLDQVRAAVAAGARTPAEVVRAVYTEIDEAVRPAAELSVAAQLAYLASRTGESGRSSANPTHS</sequence>
<comment type="caution">
    <text evidence="2">The sequence shown here is derived from an EMBL/GenBank/DDBJ whole genome shotgun (WGS) entry which is preliminary data.</text>
</comment>
<reference evidence="2 3" key="1">
    <citation type="submission" date="2020-07" db="EMBL/GenBank/DDBJ databases">
        <title>Sequencing the genomes of 1000 actinobacteria strains.</title>
        <authorList>
            <person name="Klenk H.-P."/>
        </authorList>
    </citation>
    <scope>NUCLEOTIDE SEQUENCE [LARGE SCALE GENOMIC DNA]</scope>
    <source>
        <strain evidence="2 3">DSM 22083</strain>
    </source>
</reference>
<dbReference type="CDD" id="cd16278">
    <property type="entry name" value="metallo-hydrolase-like_MBL-fold"/>
    <property type="match status" value="1"/>
</dbReference>
<evidence type="ECO:0000313" key="2">
    <source>
        <dbReference type="EMBL" id="NYE71658.1"/>
    </source>
</evidence>
<evidence type="ECO:0000259" key="1">
    <source>
        <dbReference type="SMART" id="SM00849"/>
    </source>
</evidence>
<proteinExistence type="predicted"/>
<dbReference type="Gene3D" id="1.10.10.10">
    <property type="entry name" value="Winged helix-like DNA-binding domain superfamily/Winged helix DNA-binding domain"/>
    <property type="match status" value="1"/>
</dbReference>
<dbReference type="SUPFAM" id="SSF56281">
    <property type="entry name" value="Metallo-hydrolase/oxidoreductase"/>
    <property type="match status" value="1"/>
</dbReference>
<dbReference type="EMBL" id="JACCBU010000001">
    <property type="protein sequence ID" value="NYE71658.1"/>
    <property type="molecule type" value="Genomic_DNA"/>
</dbReference>
<dbReference type="Pfam" id="PF17778">
    <property type="entry name" value="WHD_BLACT"/>
    <property type="match status" value="1"/>
</dbReference>
<dbReference type="InterPro" id="IPR036866">
    <property type="entry name" value="RibonucZ/Hydroxyglut_hydro"/>
</dbReference>
<dbReference type="InterPro" id="IPR050662">
    <property type="entry name" value="Sec-metab_biosynth-thioest"/>
</dbReference>
<organism evidence="2 3">
    <name type="scientific">Microlunatus parietis</name>
    <dbReference type="NCBI Taxonomy" id="682979"/>
    <lineage>
        <taxon>Bacteria</taxon>
        <taxon>Bacillati</taxon>
        <taxon>Actinomycetota</taxon>
        <taxon>Actinomycetes</taxon>
        <taxon>Propionibacteriales</taxon>
        <taxon>Propionibacteriaceae</taxon>
        <taxon>Microlunatus</taxon>
    </lineage>
</organism>
<dbReference type="PANTHER" id="PTHR23131:SF0">
    <property type="entry name" value="ENDORIBONUCLEASE LACTB2"/>
    <property type="match status" value="1"/>
</dbReference>
<dbReference type="AlphaFoldDB" id="A0A7Y9I7D7"/>
<protein>
    <submittedName>
        <fullName evidence="2">Glyoxylase-like metal-dependent hydrolase (Beta-lactamase superfamily II)</fullName>
    </submittedName>
</protein>
<keyword evidence="2" id="KW-0378">Hydrolase</keyword>
<dbReference type="RefSeq" id="WP_312879042.1">
    <property type="nucleotide sequence ID" value="NZ_JACCBU010000001.1"/>
</dbReference>
<dbReference type="InterPro" id="IPR001279">
    <property type="entry name" value="Metallo-B-lactamas"/>
</dbReference>
<dbReference type="PANTHER" id="PTHR23131">
    <property type="entry name" value="ENDORIBONUCLEASE LACTB2"/>
    <property type="match status" value="1"/>
</dbReference>
<dbReference type="Pfam" id="PF00753">
    <property type="entry name" value="Lactamase_B"/>
    <property type="match status" value="1"/>
</dbReference>
<accession>A0A7Y9I7D7</accession>
<dbReference type="InterPro" id="IPR041516">
    <property type="entry name" value="LACTB2_WH"/>
</dbReference>
<dbReference type="GO" id="GO:0016787">
    <property type="term" value="F:hydrolase activity"/>
    <property type="evidence" value="ECO:0007669"/>
    <property type="project" value="UniProtKB-KW"/>
</dbReference>
<dbReference type="Proteomes" id="UP000569914">
    <property type="component" value="Unassembled WGS sequence"/>
</dbReference>
<keyword evidence="3" id="KW-1185">Reference proteome</keyword>
<gene>
    <name evidence="2" type="ORF">BKA15_002987</name>
</gene>
<dbReference type="SMART" id="SM00849">
    <property type="entry name" value="Lactamase_B"/>
    <property type="match status" value="1"/>
</dbReference>